<gene>
    <name evidence="1" type="ORF">CAZ10_09435</name>
</gene>
<comment type="caution">
    <text evidence="1">The sequence shown here is derived from an EMBL/GenBank/DDBJ whole genome shotgun (WGS) entry which is preliminary data.</text>
</comment>
<dbReference type="RefSeq" id="WP_065085926.1">
    <property type="nucleotide sequence ID" value="NZ_NFFZ01000004.1"/>
</dbReference>
<proteinExistence type="predicted"/>
<sequence>MTEFECFLPWVDGRPLINAVGSSENECHANLTMIDLSDEELQRVQILPATIKLKGAAPQ</sequence>
<dbReference type="EMBL" id="NFFZ01000004">
    <property type="protein sequence ID" value="OTI63054.1"/>
    <property type="molecule type" value="Genomic_DNA"/>
</dbReference>
<protein>
    <submittedName>
        <fullName evidence="1">Uncharacterized protein</fullName>
    </submittedName>
</protein>
<evidence type="ECO:0000313" key="1">
    <source>
        <dbReference type="EMBL" id="OTI63054.1"/>
    </source>
</evidence>
<organism evidence="1 2">
    <name type="scientific">Pseudomonas aeruginosa</name>
    <dbReference type="NCBI Taxonomy" id="287"/>
    <lineage>
        <taxon>Bacteria</taxon>
        <taxon>Pseudomonadati</taxon>
        <taxon>Pseudomonadota</taxon>
        <taxon>Gammaproteobacteria</taxon>
        <taxon>Pseudomonadales</taxon>
        <taxon>Pseudomonadaceae</taxon>
        <taxon>Pseudomonas</taxon>
    </lineage>
</organism>
<evidence type="ECO:0000313" key="2">
    <source>
        <dbReference type="Proteomes" id="UP000194857"/>
    </source>
</evidence>
<dbReference type="Proteomes" id="UP000194857">
    <property type="component" value="Unassembled WGS sequence"/>
</dbReference>
<accession>A0A241XRK9</accession>
<dbReference type="AlphaFoldDB" id="A0A241XRK9"/>
<reference evidence="1 2" key="1">
    <citation type="submission" date="2017-05" db="EMBL/GenBank/DDBJ databases">
        <authorList>
            <person name="Song R."/>
            <person name="Chenine A.L."/>
            <person name="Ruprecht R.M."/>
        </authorList>
    </citation>
    <scope>NUCLEOTIDE SEQUENCE [LARGE SCALE GENOMIC DNA]</scope>
    <source>
        <strain evidence="1 2">S567_C10_BS</strain>
    </source>
</reference>
<name>A0A241XRK9_PSEAI</name>